<dbReference type="RefSeq" id="WP_281178779.1">
    <property type="nucleotide sequence ID" value="NZ_BCNT01000008.1"/>
</dbReference>
<proteinExistence type="predicted"/>
<reference evidence="2" key="1">
    <citation type="journal article" date="2019" name="Int. J. Syst. Evol. Microbiol.">
        <title>The Global Catalogue of Microorganisms (GCM) 10K type strain sequencing project: providing services to taxonomists for standard genome sequencing and annotation.</title>
        <authorList>
            <consortium name="The Broad Institute Genomics Platform"/>
            <consortium name="The Broad Institute Genome Sequencing Center for Infectious Disease"/>
            <person name="Wu L."/>
            <person name="Ma J."/>
        </authorList>
    </citation>
    <scope>NUCLEOTIDE SEQUENCE [LARGE SCALE GENOMIC DNA]</scope>
    <source>
        <strain evidence="2">TISTR 1906</strain>
    </source>
</reference>
<evidence type="ECO:0000313" key="1">
    <source>
        <dbReference type="EMBL" id="MFD2755249.1"/>
    </source>
</evidence>
<dbReference type="EMBL" id="JBHUMV010000006">
    <property type="protein sequence ID" value="MFD2755249.1"/>
    <property type="molecule type" value="Genomic_DNA"/>
</dbReference>
<gene>
    <name evidence="1" type="ORF">ACFSW6_14215</name>
</gene>
<protein>
    <submittedName>
        <fullName evidence="1">Uncharacterized protein</fullName>
    </submittedName>
</protein>
<organism evidence="1 2">
    <name type="scientific">Comamonas terrae</name>
    <dbReference type="NCBI Taxonomy" id="673548"/>
    <lineage>
        <taxon>Bacteria</taxon>
        <taxon>Pseudomonadati</taxon>
        <taxon>Pseudomonadota</taxon>
        <taxon>Betaproteobacteria</taxon>
        <taxon>Burkholderiales</taxon>
        <taxon>Comamonadaceae</taxon>
        <taxon>Comamonas</taxon>
    </lineage>
</organism>
<sequence>MKTCLVTIGCLRYTGLFRSSAMAVLDAMYRYPDARAISVRVMP</sequence>
<name>A0ABW5UNT7_9BURK</name>
<keyword evidence="2" id="KW-1185">Reference proteome</keyword>
<evidence type="ECO:0000313" key="2">
    <source>
        <dbReference type="Proteomes" id="UP001597463"/>
    </source>
</evidence>
<accession>A0ABW5UNT7</accession>
<dbReference type="Proteomes" id="UP001597463">
    <property type="component" value="Unassembled WGS sequence"/>
</dbReference>
<comment type="caution">
    <text evidence="1">The sequence shown here is derived from an EMBL/GenBank/DDBJ whole genome shotgun (WGS) entry which is preliminary data.</text>
</comment>